<keyword evidence="3" id="KW-1185">Reference proteome</keyword>
<reference evidence="3" key="1">
    <citation type="journal article" date="2019" name="Int. J. Syst. Evol. Microbiol.">
        <title>The Global Catalogue of Microorganisms (GCM) 10K type strain sequencing project: providing services to taxonomists for standard genome sequencing and annotation.</title>
        <authorList>
            <consortium name="The Broad Institute Genomics Platform"/>
            <consortium name="The Broad Institute Genome Sequencing Center for Infectious Disease"/>
            <person name="Wu L."/>
            <person name="Ma J."/>
        </authorList>
    </citation>
    <scope>NUCLEOTIDE SEQUENCE [LARGE SCALE GENOMIC DNA]</scope>
    <source>
        <strain evidence="3">CCUG 59778</strain>
    </source>
</reference>
<feature type="compositionally biased region" description="Acidic residues" evidence="1">
    <location>
        <begin position="113"/>
        <end position="124"/>
    </location>
</feature>
<dbReference type="EMBL" id="JBHSKF010000012">
    <property type="protein sequence ID" value="MFC5289601.1"/>
    <property type="molecule type" value="Genomic_DNA"/>
</dbReference>
<name>A0ABW0ES30_9PSEU</name>
<evidence type="ECO:0000313" key="2">
    <source>
        <dbReference type="EMBL" id="MFC5289601.1"/>
    </source>
</evidence>
<protein>
    <submittedName>
        <fullName evidence="2">Uncharacterized protein</fullName>
    </submittedName>
</protein>
<proteinExistence type="predicted"/>
<comment type="caution">
    <text evidence="2">The sequence shown here is derived from an EMBL/GenBank/DDBJ whole genome shotgun (WGS) entry which is preliminary data.</text>
</comment>
<feature type="region of interest" description="Disordered" evidence="1">
    <location>
        <begin position="69"/>
        <end position="146"/>
    </location>
</feature>
<evidence type="ECO:0000256" key="1">
    <source>
        <dbReference type="SAM" id="MobiDB-lite"/>
    </source>
</evidence>
<dbReference type="RefSeq" id="WP_378249452.1">
    <property type="nucleotide sequence ID" value="NZ_JBHSKF010000012.1"/>
</dbReference>
<organism evidence="2 3">
    <name type="scientific">Actinokineospora guangxiensis</name>
    <dbReference type="NCBI Taxonomy" id="1490288"/>
    <lineage>
        <taxon>Bacteria</taxon>
        <taxon>Bacillati</taxon>
        <taxon>Actinomycetota</taxon>
        <taxon>Actinomycetes</taxon>
        <taxon>Pseudonocardiales</taxon>
        <taxon>Pseudonocardiaceae</taxon>
        <taxon>Actinokineospora</taxon>
    </lineage>
</organism>
<sequence>MAAAAPTTTATIAALKDQWSARQDADNPRPDFWTLSQDTTVTAPSLAGLDSSFATEWAAADQAEQRKEAAKLLAARKSRPQDKAPAPIVAPNGGTLSDYLANGGSLDALMAAEPEDQDGPEEPEPTPTTAFLPGRRPPEEDPPPTLTIDEIREELADEPPARWMNLDDPDDYDELADRLYNTLSSRLRFDVLVERERSGTLLDFS</sequence>
<dbReference type="Proteomes" id="UP001596157">
    <property type="component" value="Unassembled WGS sequence"/>
</dbReference>
<gene>
    <name evidence="2" type="ORF">ACFPM7_21325</name>
</gene>
<accession>A0ABW0ES30</accession>
<evidence type="ECO:0000313" key="3">
    <source>
        <dbReference type="Proteomes" id="UP001596157"/>
    </source>
</evidence>